<accession>A0A9P4IBC9</accession>
<proteinExistence type="predicted"/>
<organism evidence="3 4">
    <name type="scientific">Rhizodiscina lignyota</name>
    <dbReference type="NCBI Taxonomy" id="1504668"/>
    <lineage>
        <taxon>Eukaryota</taxon>
        <taxon>Fungi</taxon>
        <taxon>Dikarya</taxon>
        <taxon>Ascomycota</taxon>
        <taxon>Pezizomycotina</taxon>
        <taxon>Dothideomycetes</taxon>
        <taxon>Pleosporomycetidae</taxon>
        <taxon>Aulographales</taxon>
        <taxon>Rhizodiscinaceae</taxon>
        <taxon>Rhizodiscina</taxon>
    </lineage>
</organism>
<sequence>MPTIGPTLPPHLQSKRKHEDEDEDESSDEESVRKPQSPNGDKRRKVVGPAPPPAPLDERPPQGPDSEGDSSSEDDYGPALPTGPPPLASSNNDRIGPQAPPPEPEQKASARVARDSWMLNPPQQDDLAARMDPTKIRARKFNTGKGARGPTQGSKEIDSIWTETPEQKVKRLRDEMMGVSKAKTGPEASRVANKKEDQETARRLREQSEKSRGESLFEQHKKMNKKEEDDPSKRAFDYQKDMAGGTKIGHAQRKEILNRAKDFESKFSSGGFL</sequence>
<evidence type="ECO:0000313" key="3">
    <source>
        <dbReference type="EMBL" id="KAF2096592.1"/>
    </source>
</evidence>
<reference evidence="3" key="1">
    <citation type="journal article" date="2020" name="Stud. Mycol.">
        <title>101 Dothideomycetes genomes: a test case for predicting lifestyles and emergence of pathogens.</title>
        <authorList>
            <person name="Haridas S."/>
            <person name="Albert R."/>
            <person name="Binder M."/>
            <person name="Bloem J."/>
            <person name="Labutti K."/>
            <person name="Salamov A."/>
            <person name="Andreopoulos B."/>
            <person name="Baker S."/>
            <person name="Barry K."/>
            <person name="Bills G."/>
            <person name="Bluhm B."/>
            <person name="Cannon C."/>
            <person name="Castanera R."/>
            <person name="Culley D."/>
            <person name="Daum C."/>
            <person name="Ezra D."/>
            <person name="Gonzalez J."/>
            <person name="Henrissat B."/>
            <person name="Kuo A."/>
            <person name="Liang C."/>
            <person name="Lipzen A."/>
            <person name="Lutzoni F."/>
            <person name="Magnuson J."/>
            <person name="Mondo S."/>
            <person name="Nolan M."/>
            <person name="Ohm R."/>
            <person name="Pangilinan J."/>
            <person name="Park H.-J."/>
            <person name="Ramirez L."/>
            <person name="Alfaro M."/>
            <person name="Sun H."/>
            <person name="Tritt A."/>
            <person name="Yoshinaga Y."/>
            <person name="Zwiers L.-H."/>
            <person name="Turgeon B."/>
            <person name="Goodwin S."/>
            <person name="Spatafora J."/>
            <person name="Crous P."/>
            <person name="Grigoriev I."/>
        </authorList>
    </citation>
    <scope>NUCLEOTIDE SEQUENCE</scope>
    <source>
        <strain evidence="3">CBS 133067</strain>
    </source>
</reference>
<comment type="caution">
    <text evidence="3">The sequence shown here is derived from an EMBL/GenBank/DDBJ whole genome shotgun (WGS) entry which is preliminary data.</text>
</comment>
<evidence type="ECO:0000313" key="4">
    <source>
        <dbReference type="Proteomes" id="UP000799772"/>
    </source>
</evidence>
<protein>
    <recommendedName>
        <fullName evidence="2">DUF3752 domain-containing protein</fullName>
    </recommendedName>
</protein>
<dbReference type="PANTHER" id="PTHR46370:SF1">
    <property type="entry name" value="GPALPP MOTIFS-CONTAINING PROTEIN 1"/>
    <property type="match status" value="1"/>
</dbReference>
<dbReference type="OrthoDB" id="73491at2759"/>
<feature type="domain" description="DUF3752" evidence="2">
    <location>
        <begin position="121"/>
        <end position="268"/>
    </location>
</feature>
<dbReference type="EMBL" id="ML978129">
    <property type="protein sequence ID" value="KAF2096592.1"/>
    <property type="molecule type" value="Genomic_DNA"/>
</dbReference>
<dbReference type="InterPro" id="IPR022226">
    <property type="entry name" value="DUF3752"/>
</dbReference>
<feature type="compositionally biased region" description="Basic and acidic residues" evidence="1">
    <location>
        <begin position="193"/>
        <end position="240"/>
    </location>
</feature>
<feature type="compositionally biased region" description="Basic and acidic residues" evidence="1">
    <location>
        <begin position="165"/>
        <end position="176"/>
    </location>
</feature>
<dbReference type="InterPro" id="IPR046331">
    <property type="entry name" value="GPAM1-like"/>
</dbReference>
<dbReference type="AlphaFoldDB" id="A0A9P4IBC9"/>
<feature type="compositionally biased region" description="Basic and acidic residues" evidence="1">
    <location>
        <begin position="104"/>
        <end position="114"/>
    </location>
</feature>
<name>A0A9P4IBC9_9PEZI</name>
<dbReference type="PANTHER" id="PTHR46370">
    <property type="entry name" value="GPALPP MOTIFS-CONTAINING PROTEIN 1"/>
    <property type="match status" value="1"/>
</dbReference>
<feature type="region of interest" description="Disordered" evidence="1">
    <location>
        <begin position="1"/>
        <end position="253"/>
    </location>
</feature>
<keyword evidence="4" id="KW-1185">Reference proteome</keyword>
<evidence type="ECO:0000256" key="1">
    <source>
        <dbReference type="SAM" id="MobiDB-lite"/>
    </source>
</evidence>
<feature type="compositionally biased region" description="Acidic residues" evidence="1">
    <location>
        <begin position="20"/>
        <end position="29"/>
    </location>
</feature>
<feature type="compositionally biased region" description="Acidic residues" evidence="1">
    <location>
        <begin position="66"/>
        <end position="76"/>
    </location>
</feature>
<evidence type="ECO:0000259" key="2">
    <source>
        <dbReference type="Pfam" id="PF12572"/>
    </source>
</evidence>
<dbReference type="Pfam" id="PF12572">
    <property type="entry name" value="DUF3752"/>
    <property type="match status" value="1"/>
</dbReference>
<gene>
    <name evidence="3" type="ORF">NA57DRAFT_67277</name>
</gene>
<dbReference type="Proteomes" id="UP000799772">
    <property type="component" value="Unassembled WGS sequence"/>
</dbReference>